<feature type="non-terminal residue" evidence="1">
    <location>
        <position position="45"/>
    </location>
</feature>
<organism evidence="1 2">
    <name type="scientific">Marinobacter nauticus</name>
    <name type="common">Marinobacter hydrocarbonoclasticus</name>
    <name type="synonym">Marinobacter aquaeolei</name>
    <dbReference type="NCBI Taxonomy" id="2743"/>
    <lineage>
        <taxon>Bacteria</taxon>
        <taxon>Pseudomonadati</taxon>
        <taxon>Pseudomonadota</taxon>
        <taxon>Gammaproteobacteria</taxon>
        <taxon>Pseudomonadales</taxon>
        <taxon>Marinobacteraceae</taxon>
        <taxon>Marinobacter</taxon>
    </lineage>
</organism>
<evidence type="ECO:0000313" key="1">
    <source>
        <dbReference type="EMBL" id="HAC28551.1"/>
    </source>
</evidence>
<protein>
    <submittedName>
        <fullName evidence="1">Hydroxypyruvate isomerase</fullName>
    </submittedName>
</protein>
<comment type="caution">
    <text evidence="1">The sequence shown here is derived from an EMBL/GenBank/DDBJ whole genome shotgun (WGS) entry which is preliminary data.</text>
</comment>
<keyword evidence="1" id="KW-0670">Pyruvate</keyword>
<reference evidence="1 2" key="1">
    <citation type="journal article" date="2018" name="Nat. Biotechnol.">
        <title>A standardized bacterial taxonomy based on genome phylogeny substantially revises the tree of life.</title>
        <authorList>
            <person name="Parks D.H."/>
            <person name="Chuvochina M."/>
            <person name="Waite D.W."/>
            <person name="Rinke C."/>
            <person name="Skarshewski A."/>
            <person name="Chaumeil P.A."/>
            <person name="Hugenholtz P."/>
        </authorList>
    </citation>
    <scope>NUCLEOTIDE SEQUENCE [LARGE SCALE GENOMIC DNA]</scope>
    <source>
        <strain evidence="1">UBA9049</strain>
    </source>
</reference>
<dbReference type="EMBL" id="DLYI01000156">
    <property type="protein sequence ID" value="HAC28551.1"/>
    <property type="molecule type" value="Genomic_DNA"/>
</dbReference>
<dbReference type="Proteomes" id="UP000261325">
    <property type="component" value="Unassembled WGS sequence"/>
</dbReference>
<proteinExistence type="predicted"/>
<evidence type="ECO:0000313" key="2">
    <source>
        <dbReference type="Proteomes" id="UP000261325"/>
    </source>
</evidence>
<sequence length="45" mass="5294">MPRFAANLSMLFTEVPFLERFARARSAGFHGVEYLFPYEWPAEQL</sequence>
<dbReference type="Gene3D" id="3.20.20.150">
    <property type="entry name" value="Divalent-metal-dependent TIM barrel enzymes"/>
    <property type="match status" value="1"/>
</dbReference>
<name>A0A3B8WF36_MARNT</name>
<dbReference type="InterPro" id="IPR036237">
    <property type="entry name" value="Xyl_isomerase-like_sf"/>
</dbReference>
<dbReference type="AlphaFoldDB" id="A0A3B8WF36"/>
<dbReference type="SUPFAM" id="SSF51658">
    <property type="entry name" value="Xylose isomerase-like"/>
    <property type="match status" value="1"/>
</dbReference>
<gene>
    <name evidence="1" type="ORF">DCF82_12155</name>
</gene>
<keyword evidence="1" id="KW-0413">Isomerase</keyword>
<dbReference type="GO" id="GO:0016853">
    <property type="term" value="F:isomerase activity"/>
    <property type="evidence" value="ECO:0007669"/>
    <property type="project" value="UniProtKB-KW"/>
</dbReference>
<accession>A0A3B8WF36</accession>